<dbReference type="PANTHER" id="PTHR28682:SF6">
    <property type="entry name" value="MUCIN-5AC"/>
    <property type="match status" value="1"/>
</dbReference>
<feature type="compositionally biased region" description="Low complexity" evidence="1">
    <location>
        <begin position="501"/>
        <end position="515"/>
    </location>
</feature>
<gene>
    <name evidence="2" type="ORF">NDU88_007169</name>
</gene>
<dbReference type="EMBL" id="JANPWB010000002">
    <property type="protein sequence ID" value="KAJ1211821.1"/>
    <property type="molecule type" value="Genomic_DNA"/>
</dbReference>
<protein>
    <recommendedName>
        <fullName evidence="4">ASD2 domain-containing protein</fullName>
    </recommendedName>
</protein>
<feature type="compositionally biased region" description="Polar residues" evidence="1">
    <location>
        <begin position="180"/>
        <end position="199"/>
    </location>
</feature>
<organism evidence="2 3">
    <name type="scientific">Pleurodeles waltl</name>
    <name type="common">Iberian ribbed newt</name>
    <dbReference type="NCBI Taxonomy" id="8319"/>
    <lineage>
        <taxon>Eukaryota</taxon>
        <taxon>Metazoa</taxon>
        <taxon>Chordata</taxon>
        <taxon>Craniata</taxon>
        <taxon>Vertebrata</taxon>
        <taxon>Euteleostomi</taxon>
        <taxon>Amphibia</taxon>
        <taxon>Batrachia</taxon>
        <taxon>Caudata</taxon>
        <taxon>Salamandroidea</taxon>
        <taxon>Salamandridae</taxon>
        <taxon>Pleurodelinae</taxon>
        <taxon>Pleurodeles</taxon>
    </lineage>
</organism>
<feature type="compositionally biased region" description="Polar residues" evidence="1">
    <location>
        <begin position="352"/>
        <end position="367"/>
    </location>
</feature>
<feature type="region of interest" description="Disordered" evidence="1">
    <location>
        <begin position="558"/>
        <end position="577"/>
    </location>
</feature>
<dbReference type="PANTHER" id="PTHR28682">
    <property type="entry name" value="INHIBITORY SYNAPTIC FACTOR 2A-RELATED"/>
    <property type="match status" value="1"/>
</dbReference>
<feature type="region of interest" description="Disordered" evidence="1">
    <location>
        <begin position="212"/>
        <end position="283"/>
    </location>
</feature>
<name>A0AAV7WFP4_PLEWA</name>
<evidence type="ECO:0008006" key="4">
    <source>
        <dbReference type="Google" id="ProtNLM"/>
    </source>
</evidence>
<accession>A0AAV7WFP4</accession>
<keyword evidence="3" id="KW-1185">Reference proteome</keyword>
<proteinExistence type="predicted"/>
<feature type="region of interest" description="Disordered" evidence="1">
    <location>
        <begin position="493"/>
        <end position="545"/>
    </location>
</feature>
<feature type="region of interest" description="Disordered" evidence="1">
    <location>
        <begin position="304"/>
        <end position="367"/>
    </location>
</feature>
<feature type="compositionally biased region" description="Polar residues" evidence="1">
    <location>
        <begin position="212"/>
        <end position="224"/>
    </location>
</feature>
<feature type="region of interest" description="Disordered" evidence="1">
    <location>
        <begin position="397"/>
        <end position="448"/>
    </location>
</feature>
<dbReference type="Proteomes" id="UP001066276">
    <property type="component" value="Chromosome 1_2"/>
</dbReference>
<comment type="caution">
    <text evidence="2">The sequence shown here is derived from an EMBL/GenBank/DDBJ whole genome shotgun (WGS) entry which is preliminary data.</text>
</comment>
<feature type="compositionally biased region" description="Low complexity" evidence="1">
    <location>
        <begin position="565"/>
        <end position="577"/>
    </location>
</feature>
<feature type="compositionally biased region" description="Polar residues" evidence="1">
    <location>
        <begin position="397"/>
        <end position="423"/>
    </location>
</feature>
<reference evidence="2" key="1">
    <citation type="journal article" date="2022" name="bioRxiv">
        <title>Sequencing and chromosome-scale assembly of the giantPleurodeles waltlgenome.</title>
        <authorList>
            <person name="Brown T."/>
            <person name="Elewa A."/>
            <person name="Iarovenko S."/>
            <person name="Subramanian E."/>
            <person name="Araus A.J."/>
            <person name="Petzold A."/>
            <person name="Susuki M."/>
            <person name="Suzuki K.-i.T."/>
            <person name="Hayashi T."/>
            <person name="Toyoda A."/>
            <person name="Oliveira C."/>
            <person name="Osipova E."/>
            <person name="Leigh N.D."/>
            <person name="Simon A."/>
            <person name="Yun M.H."/>
        </authorList>
    </citation>
    <scope>NUCLEOTIDE SEQUENCE</scope>
    <source>
        <strain evidence="2">20211129_DDA</strain>
        <tissue evidence="2">Liver</tissue>
    </source>
</reference>
<sequence length="690" mass="75652">MVSKESSHSLAQCNIINQDKAMTVRSVLLNRDSPDIESRLKRRRNRTQQVRFKDQVDSTDGDLQKIHSDVLSTKSVLKTQPASTSHAEAERRITPPIAYCSSAGRALSQPSRRHWYQSRPCSLTLPNPKKASMSTAIQTSPSLQKTFPGFRFRSKSVSDFGEEELLVALTNHREKREPAGTNNKHASRCNGETSNSRTLNGGIALATSSFSELNHQPSPHQVLTENKKQPRRRRQSQWQLAPLCSRIQGEVQSQSKAENGTHRKESSSDLASHSPEFHPFYPTNVPSVDCGQIELADLNDDANLSPQWIQRERGEEADMRTKQGSRVKDCDGLSTRSTDPNRKGSHALEPPSTLTKESPSSCSQQNNLPLVMGTVMNCTEPLPSTQTSQDAIPRDTALTQDPQHNSPTTPGLPTPQDHSSVSDHSAVPSPLPVDESPSTPPTRQGITTTHYSPSLAISAANCQQEVTQIPESISATPQQPHLFHVKKDLDHVGQREGEGLSTDSSNSPLSSTSESVQQQELSAGSSPHLHTDVGAPSFSSSGQCHVEDPLEEYYTVRTRDPPPAHAESASESADPEISLVTPAEEPGLTVDQSETLRQVQGLLELVAAAKGRVDLAKEDRDLSSQGRRERAECLRVNRDAGPNRGRQYYKGDVSARLQALEGVLETSQQTIKVLLDVIQDLEKKEAQRDG</sequence>
<dbReference type="AlphaFoldDB" id="A0AAV7WFP4"/>
<evidence type="ECO:0000313" key="3">
    <source>
        <dbReference type="Proteomes" id="UP001066276"/>
    </source>
</evidence>
<feature type="compositionally biased region" description="Polar residues" evidence="1">
    <location>
        <begin position="516"/>
        <end position="525"/>
    </location>
</feature>
<evidence type="ECO:0000256" key="1">
    <source>
        <dbReference type="SAM" id="MobiDB-lite"/>
    </source>
</evidence>
<dbReference type="InterPro" id="IPR029337">
    <property type="entry name" value="INSYN2"/>
</dbReference>
<dbReference type="Pfam" id="PF15265">
    <property type="entry name" value="FAM196"/>
    <property type="match status" value="1"/>
</dbReference>
<evidence type="ECO:0000313" key="2">
    <source>
        <dbReference type="EMBL" id="KAJ1211821.1"/>
    </source>
</evidence>
<feature type="region of interest" description="Disordered" evidence="1">
    <location>
        <begin position="172"/>
        <end position="199"/>
    </location>
</feature>
<feature type="compositionally biased region" description="Basic and acidic residues" evidence="1">
    <location>
        <begin position="310"/>
        <end position="331"/>
    </location>
</feature>